<proteinExistence type="predicted"/>
<evidence type="ECO:0000259" key="4">
    <source>
        <dbReference type="PROSITE" id="PS50043"/>
    </source>
</evidence>
<evidence type="ECO:0000256" key="2">
    <source>
        <dbReference type="ARBA" id="ARBA00023125"/>
    </source>
</evidence>
<keyword evidence="3" id="KW-0804">Transcription</keyword>
<dbReference type="SUPFAM" id="SSF46894">
    <property type="entry name" value="C-terminal effector domain of the bipartite response regulators"/>
    <property type="match status" value="1"/>
</dbReference>
<dbReference type="SMART" id="SM00421">
    <property type="entry name" value="HTH_LUXR"/>
    <property type="match status" value="1"/>
</dbReference>
<dbReference type="InterPro" id="IPR000792">
    <property type="entry name" value="Tscrpt_reg_LuxR_C"/>
</dbReference>
<keyword evidence="1" id="KW-0805">Transcription regulation</keyword>
<organism evidence="5 6">
    <name type="scientific">Cellulomonas humilata</name>
    <dbReference type="NCBI Taxonomy" id="144055"/>
    <lineage>
        <taxon>Bacteria</taxon>
        <taxon>Bacillati</taxon>
        <taxon>Actinomycetota</taxon>
        <taxon>Actinomycetes</taxon>
        <taxon>Micrococcales</taxon>
        <taxon>Cellulomonadaceae</taxon>
        <taxon>Cellulomonas</taxon>
    </lineage>
</organism>
<dbReference type="PANTHER" id="PTHR44688">
    <property type="entry name" value="DNA-BINDING TRANSCRIPTIONAL ACTIVATOR DEVR_DOSR"/>
    <property type="match status" value="1"/>
</dbReference>
<dbReference type="GO" id="GO:0003677">
    <property type="term" value="F:DNA binding"/>
    <property type="evidence" value="ECO:0007669"/>
    <property type="project" value="UniProtKB-KW"/>
</dbReference>
<feature type="domain" description="HTH luxR-type" evidence="4">
    <location>
        <begin position="185"/>
        <end position="250"/>
    </location>
</feature>
<evidence type="ECO:0000313" key="5">
    <source>
        <dbReference type="EMBL" id="MDQ0373851.1"/>
    </source>
</evidence>
<dbReference type="RefSeq" id="WP_307492128.1">
    <property type="nucleotide sequence ID" value="NZ_JAUSVB010000002.1"/>
</dbReference>
<dbReference type="PRINTS" id="PR00038">
    <property type="entry name" value="HTHLUXR"/>
</dbReference>
<evidence type="ECO:0000256" key="1">
    <source>
        <dbReference type="ARBA" id="ARBA00023015"/>
    </source>
</evidence>
<accession>A0ABU0EFL8</accession>
<dbReference type="InterPro" id="IPR036388">
    <property type="entry name" value="WH-like_DNA-bd_sf"/>
</dbReference>
<keyword evidence="6" id="KW-1185">Reference proteome</keyword>
<dbReference type="PROSITE" id="PS00622">
    <property type="entry name" value="HTH_LUXR_1"/>
    <property type="match status" value="1"/>
</dbReference>
<evidence type="ECO:0000313" key="6">
    <source>
        <dbReference type="Proteomes" id="UP001239626"/>
    </source>
</evidence>
<dbReference type="Pfam" id="PF00196">
    <property type="entry name" value="GerE"/>
    <property type="match status" value="1"/>
</dbReference>
<evidence type="ECO:0000256" key="3">
    <source>
        <dbReference type="ARBA" id="ARBA00023163"/>
    </source>
</evidence>
<dbReference type="Gene3D" id="1.10.10.10">
    <property type="entry name" value="Winged helix-like DNA-binding domain superfamily/Winged helix DNA-binding domain"/>
    <property type="match status" value="1"/>
</dbReference>
<keyword evidence="2 5" id="KW-0238">DNA-binding</keyword>
<dbReference type="InterPro" id="IPR016032">
    <property type="entry name" value="Sig_transdc_resp-reg_C-effctor"/>
</dbReference>
<dbReference type="EMBL" id="JAUSVB010000002">
    <property type="protein sequence ID" value="MDQ0373851.1"/>
    <property type="molecule type" value="Genomic_DNA"/>
</dbReference>
<dbReference type="Proteomes" id="UP001239626">
    <property type="component" value="Unassembled WGS sequence"/>
</dbReference>
<name>A0ABU0EFL8_9CELL</name>
<dbReference type="PANTHER" id="PTHR44688:SF16">
    <property type="entry name" value="DNA-BINDING TRANSCRIPTIONAL ACTIVATOR DEVR_DOSR"/>
    <property type="match status" value="1"/>
</dbReference>
<protein>
    <submittedName>
        <fullName evidence="5">DNA-binding CsgD family transcriptional regulator</fullName>
    </submittedName>
</protein>
<dbReference type="PROSITE" id="PS50043">
    <property type="entry name" value="HTH_LUXR_2"/>
    <property type="match status" value="1"/>
</dbReference>
<dbReference type="CDD" id="cd06170">
    <property type="entry name" value="LuxR_C_like"/>
    <property type="match status" value="1"/>
</dbReference>
<reference evidence="5 6" key="1">
    <citation type="submission" date="2023-07" db="EMBL/GenBank/DDBJ databases">
        <title>Sorghum-associated microbial communities from plants grown in Nebraska, USA.</title>
        <authorList>
            <person name="Schachtman D."/>
        </authorList>
    </citation>
    <scope>NUCLEOTIDE SEQUENCE [LARGE SCALE GENOMIC DNA]</scope>
    <source>
        <strain evidence="5 6">BE332</strain>
    </source>
</reference>
<gene>
    <name evidence="5" type="ORF">J2X26_002162</name>
</gene>
<comment type="caution">
    <text evidence="5">The sequence shown here is derived from an EMBL/GenBank/DDBJ whole genome shotgun (WGS) entry which is preliminary data.</text>
</comment>
<sequence length="260" mass="28220">MEEQQECRRWLDLTGRLLSAPLVEPAPEALSVALAETFAASAGTVQRTGGCCRIEPLALRRARPVDVRFYSRHALDAPLLRHFRRWPGDEQVRSSDEVDPCVDEPATASVVRRLRDDGLRHGLAFPVPGTGRAGRRWWVVARVQPFGPEDLAFARSIHALVVGLDQHAAAMRSLAALTAATTSPPDGGPSVLTEREHAVLVLMEQGLIATAIGHRLGVSSRTVSKHQGHIYRKLGTTDRLTAVLQAQRDGLLGAAEPVHG</sequence>